<feature type="region of interest" description="Disordered" evidence="1">
    <location>
        <begin position="1"/>
        <end position="42"/>
    </location>
</feature>
<dbReference type="InterPro" id="IPR037171">
    <property type="entry name" value="NagB/RpiA_transferase-like"/>
</dbReference>
<dbReference type="SUPFAM" id="SSF100950">
    <property type="entry name" value="NagB/RpiA/CoA transferase-like"/>
    <property type="match status" value="1"/>
</dbReference>
<protein>
    <submittedName>
        <fullName evidence="3">LUD domain-containing protein</fullName>
    </submittedName>
</protein>
<reference evidence="3 4" key="1">
    <citation type="submission" date="2021-01" db="EMBL/GenBank/DDBJ databases">
        <title>WGS of actinomycetes isolated from Thailand.</title>
        <authorList>
            <person name="Thawai C."/>
        </authorList>
    </citation>
    <scope>NUCLEOTIDE SEQUENCE [LARGE SCALE GENOMIC DNA]</scope>
    <source>
        <strain evidence="3 4">CA3R110</strain>
    </source>
</reference>
<dbReference type="InterPro" id="IPR024185">
    <property type="entry name" value="FTHF_cligase-like_sf"/>
</dbReference>
<feature type="domain" description="LUD" evidence="2">
    <location>
        <begin position="89"/>
        <end position="254"/>
    </location>
</feature>
<evidence type="ECO:0000259" key="2">
    <source>
        <dbReference type="Pfam" id="PF02589"/>
    </source>
</evidence>
<dbReference type="Gene3D" id="3.40.50.10420">
    <property type="entry name" value="NagB/RpiA/CoA transferase-like"/>
    <property type="match status" value="1"/>
</dbReference>
<dbReference type="EMBL" id="JAERRG010000027">
    <property type="protein sequence ID" value="MBL1119008.1"/>
    <property type="molecule type" value="Genomic_DNA"/>
</dbReference>
<name>A0ABS1Q2W7_9ACTN</name>
<dbReference type="InterPro" id="IPR003741">
    <property type="entry name" value="LUD_dom"/>
</dbReference>
<feature type="compositionally biased region" description="Polar residues" evidence="1">
    <location>
        <begin position="7"/>
        <end position="22"/>
    </location>
</feature>
<sequence>MTPRDPGSQNPGAHHTGLQNPSAHHPAAQNPGAQNPGAQGPDSRALVMARIRRALADVPRAETPGEVPVERTYHRVHGDRTAARTADLLAENLADYRALVHRADTPSSLPALIARLLADRGATSVAVPPGLPDSWLSAVPDAVRRVPDTAELTPHDLDAVSSVVTGCAVAIAETGTVVLDAAPDQGRRRITLVPDHHICVIRVPDQVVDSVPEALERLDPARPLTWISGPSATSDIELDRVEGVHGPRTLEVILAGPESPGQS</sequence>
<proteinExistence type="predicted"/>
<evidence type="ECO:0000256" key="1">
    <source>
        <dbReference type="SAM" id="MobiDB-lite"/>
    </source>
</evidence>
<keyword evidence="4" id="KW-1185">Reference proteome</keyword>
<dbReference type="PANTHER" id="PTHR43682:SF1">
    <property type="entry name" value="LACTATE UTILIZATION PROTEIN C"/>
    <property type="match status" value="1"/>
</dbReference>
<evidence type="ECO:0000313" key="3">
    <source>
        <dbReference type="EMBL" id="MBL1119008.1"/>
    </source>
</evidence>
<dbReference type="Pfam" id="PF02589">
    <property type="entry name" value="LUD_dom"/>
    <property type="match status" value="1"/>
</dbReference>
<organism evidence="3 4">
    <name type="scientific">Streptomyces endocoffeicus</name>
    <dbReference type="NCBI Taxonomy" id="2898945"/>
    <lineage>
        <taxon>Bacteria</taxon>
        <taxon>Bacillati</taxon>
        <taxon>Actinomycetota</taxon>
        <taxon>Actinomycetes</taxon>
        <taxon>Kitasatosporales</taxon>
        <taxon>Streptomycetaceae</taxon>
        <taxon>Streptomyces</taxon>
    </lineage>
</organism>
<comment type="caution">
    <text evidence="3">The sequence shown here is derived from an EMBL/GenBank/DDBJ whole genome shotgun (WGS) entry which is preliminary data.</text>
</comment>
<accession>A0ABS1Q2W7</accession>
<dbReference type="PANTHER" id="PTHR43682">
    <property type="entry name" value="LACTATE UTILIZATION PROTEIN C"/>
    <property type="match status" value="1"/>
</dbReference>
<gene>
    <name evidence="3" type="ORF">JK364_42595</name>
</gene>
<dbReference type="Proteomes" id="UP000621510">
    <property type="component" value="Unassembled WGS sequence"/>
</dbReference>
<evidence type="ECO:0000313" key="4">
    <source>
        <dbReference type="Proteomes" id="UP000621510"/>
    </source>
</evidence>